<keyword evidence="5" id="KW-1185">Reference proteome</keyword>
<protein>
    <recommendedName>
        <fullName evidence="6">Transmembrane protein</fullName>
    </recommendedName>
</protein>
<evidence type="ECO:0000313" key="4">
    <source>
        <dbReference type="EMBL" id="ORY47487.1"/>
    </source>
</evidence>
<keyword evidence="2" id="KW-0812">Transmembrane</keyword>
<feature type="region of interest" description="Disordered" evidence="1">
    <location>
        <begin position="350"/>
        <end position="373"/>
    </location>
</feature>
<accession>A0A1Y2CKK0</accession>
<feature type="transmembrane region" description="Helical" evidence="2">
    <location>
        <begin position="42"/>
        <end position="65"/>
    </location>
</feature>
<feature type="transmembrane region" description="Helical" evidence="2">
    <location>
        <begin position="201"/>
        <end position="222"/>
    </location>
</feature>
<feature type="transmembrane region" description="Helical" evidence="2">
    <location>
        <begin position="159"/>
        <end position="181"/>
    </location>
</feature>
<feature type="signal peptide" evidence="3">
    <location>
        <begin position="1"/>
        <end position="25"/>
    </location>
</feature>
<evidence type="ECO:0000313" key="5">
    <source>
        <dbReference type="Proteomes" id="UP000193642"/>
    </source>
</evidence>
<keyword evidence="2" id="KW-0472">Membrane</keyword>
<name>A0A1Y2CKK0_9FUNG</name>
<evidence type="ECO:0000256" key="2">
    <source>
        <dbReference type="SAM" id="Phobius"/>
    </source>
</evidence>
<keyword evidence="3" id="KW-0732">Signal</keyword>
<dbReference type="EMBL" id="MCGO01000014">
    <property type="protein sequence ID" value="ORY47487.1"/>
    <property type="molecule type" value="Genomic_DNA"/>
</dbReference>
<keyword evidence="2" id="KW-1133">Transmembrane helix</keyword>
<reference evidence="4 5" key="1">
    <citation type="submission" date="2016-07" db="EMBL/GenBank/DDBJ databases">
        <title>Pervasive Adenine N6-methylation of Active Genes in Fungi.</title>
        <authorList>
            <consortium name="DOE Joint Genome Institute"/>
            <person name="Mondo S.J."/>
            <person name="Dannebaum R.O."/>
            <person name="Kuo R.C."/>
            <person name="Labutti K."/>
            <person name="Haridas S."/>
            <person name="Kuo A."/>
            <person name="Salamov A."/>
            <person name="Ahrendt S.R."/>
            <person name="Lipzen A."/>
            <person name="Sullivan W."/>
            <person name="Andreopoulos W.B."/>
            <person name="Clum A."/>
            <person name="Lindquist E."/>
            <person name="Daum C."/>
            <person name="Ramamoorthy G.K."/>
            <person name="Gryganskyi A."/>
            <person name="Culley D."/>
            <person name="Magnuson J.K."/>
            <person name="James T.Y."/>
            <person name="O'Malley M.A."/>
            <person name="Stajich J.E."/>
            <person name="Spatafora J.W."/>
            <person name="Visel A."/>
            <person name="Grigoriev I.V."/>
        </authorList>
    </citation>
    <scope>NUCLEOTIDE SEQUENCE [LARGE SCALE GENOMIC DNA]</scope>
    <source>
        <strain evidence="4 5">JEL800</strain>
    </source>
</reference>
<dbReference type="Proteomes" id="UP000193642">
    <property type="component" value="Unassembled WGS sequence"/>
</dbReference>
<dbReference type="OrthoDB" id="2143107at2759"/>
<feature type="transmembrane region" description="Helical" evidence="2">
    <location>
        <begin position="273"/>
        <end position="294"/>
    </location>
</feature>
<dbReference type="AlphaFoldDB" id="A0A1Y2CKK0"/>
<evidence type="ECO:0008006" key="6">
    <source>
        <dbReference type="Google" id="ProtNLM"/>
    </source>
</evidence>
<feature type="transmembrane region" description="Helical" evidence="2">
    <location>
        <begin position="85"/>
        <end position="105"/>
    </location>
</feature>
<gene>
    <name evidence="4" type="ORF">BCR33DRAFT_848808</name>
</gene>
<proteinExistence type="predicted"/>
<feature type="compositionally biased region" description="Polar residues" evidence="1">
    <location>
        <begin position="350"/>
        <end position="366"/>
    </location>
</feature>
<comment type="caution">
    <text evidence="4">The sequence shown here is derived from an EMBL/GenBank/DDBJ whole genome shotgun (WGS) entry which is preliminary data.</text>
</comment>
<sequence length="373" mass="40472">MNGLAFLCFDFLCFALFLRTTPTASMNSTTGTLTFEEEQNLLIGLGAIGIITTISAFIYHVTYVLHFETYLKDGTYKLKKLWQPFNLNLLVMAISMLGYYVTFIIGLEFPNDTNLQILLLAINDFLIATTEYCYIRYSASRGLGIITRAYPGIATTLKYFLKVVPFLLYAQVFPATIDAALRVSGREGVGAVADVMCIAEQVFSCVAASATFFFDSVFMAGFSRFIFGIQNELKEEMDPTFLVIAKFGVLSSMAIFMALGFYVAVLAAGVTGFWYNVGIWCAYFMTTVVLVLLIGMKISIRIVAQSVTGGGSDPSKRATVGMGKSTVSGTVGKTKNGSVLSVLCQNSSRNSQLPSAVGTSTGQPSGMTLKPGY</sequence>
<feature type="transmembrane region" description="Helical" evidence="2">
    <location>
        <begin position="117"/>
        <end position="139"/>
    </location>
</feature>
<feature type="chain" id="PRO_5012621218" description="Transmembrane protein" evidence="3">
    <location>
        <begin position="26"/>
        <end position="373"/>
    </location>
</feature>
<evidence type="ECO:0000256" key="1">
    <source>
        <dbReference type="SAM" id="MobiDB-lite"/>
    </source>
</evidence>
<organism evidence="4 5">
    <name type="scientific">Rhizoclosmatium globosum</name>
    <dbReference type="NCBI Taxonomy" id="329046"/>
    <lineage>
        <taxon>Eukaryota</taxon>
        <taxon>Fungi</taxon>
        <taxon>Fungi incertae sedis</taxon>
        <taxon>Chytridiomycota</taxon>
        <taxon>Chytridiomycota incertae sedis</taxon>
        <taxon>Chytridiomycetes</taxon>
        <taxon>Chytridiales</taxon>
        <taxon>Chytriomycetaceae</taxon>
        <taxon>Rhizoclosmatium</taxon>
    </lineage>
</organism>
<evidence type="ECO:0000256" key="3">
    <source>
        <dbReference type="SAM" id="SignalP"/>
    </source>
</evidence>
<feature type="transmembrane region" description="Helical" evidence="2">
    <location>
        <begin position="243"/>
        <end position="267"/>
    </location>
</feature>